<dbReference type="Gene3D" id="3.40.50.620">
    <property type="entry name" value="HUPs"/>
    <property type="match status" value="1"/>
</dbReference>
<evidence type="ECO:0000256" key="2">
    <source>
        <dbReference type="ARBA" id="ARBA00022679"/>
    </source>
</evidence>
<dbReference type="GO" id="GO:0000309">
    <property type="term" value="F:nicotinamide-nucleotide adenylyltransferase activity"/>
    <property type="evidence" value="ECO:0007669"/>
    <property type="project" value="UniProtKB-EC"/>
</dbReference>
<keyword evidence="4 6" id="KW-0378">Hydrolase</keyword>
<evidence type="ECO:0000256" key="4">
    <source>
        <dbReference type="ARBA" id="ARBA00022801"/>
    </source>
</evidence>
<dbReference type="Gene3D" id="3.90.79.10">
    <property type="entry name" value="Nucleoside Triphosphate Pyrophosphohydrolase"/>
    <property type="match status" value="1"/>
</dbReference>
<dbReference type="InterPro" id="IPR000086">
    <property type="entry name" value="NUDIX_hydrolase_dom"/>
</dbReference>
<proteinExistence type="predicted"/>
<dbReference type="Pfam" id="PF01467">
    <property type="entry name" value="CTP_transf_like"/>
    <property type="match status" value="1"/>
</dbReference>
<gene>
    <name evidence="6" type="ORF">CSC78_18610</name>
</gene>
<evidence type="ECO:0000313" key="7">
    <source>
        <dbReference type="Proteomes" id="UP000781710"/>
    </source>
</evidence>
<dbReference type="PROSITE" id="PS51462">
    <property type="entry name" value="NUDIX"/>
    <property type="match status" value="1"/>
</dbReference>
<dbReference type="SUPFAM" id="SSF55811">
    <property type="entry name" value="Nudix"/>
    <property type="match status" value="1"/>
</dbReference>
<keyword evidence="7" id="KW-1185">Reference proteome</keyword>
<dbReference type="EMBL" id="PDWW01000046">
    <property type="protein sequence ID" value="KAF1720335.1"/>
    <property type="molecule type" value="Genomic_DNA"/>
</dbReference>
<accession>A0ABQ6ZCC6</accession>
<evidence type="ECO:0000259" key="5">
    <source>
        <dbReference type="PROSITE" id="PS51462"/>
    </source>
</evidence>
<evidence type="ECO:0000256" key="3">
    <source>
        <dbReference type="ARBA" id="ARBA00022695"/>
    </source>
</evidence>
<dbReference type="EC" id="2.7.7.1" evidence="6"/>
<dbReference type="InterPro" id="IPR020084">
    <property type="entry name" value="NUDIX_hydrolase_CS"/>
</dbReference>
<dbReference type="SUPFAM" id="SSF52374">
    <property type="entry name" value="Nucleotidylyl transferase"/>
    <property type="match status" value="1"/>
</dbReference>
<dbReference type="RefSeq" id="WP_162339363.1">
    <property type="nucleotide sequence ID" value="NZ_JBHSRQ010000026.1"/>
</dbReference>
<dbReference type="PANTHER" id="PTHR21342">
    <property type="entry name" value="PHOSPHOPANTETHEINE ADENYLYLTRANSFERASE"/>
    <property type="match status" value="1"/>
</dbReference>
<dbReference type="PROSITE" id="PS00893">
    <property type="entry name" value="NUDIX_BOX"/>
    <property type="match status" value="1"/>
</dbReference>
<feature type="domain" description="Nudix hydrolase" evidence="5">
    <location>
        <begin position="203"/>
        <end position="339"/>
    </location>
</feature>
<keyword evidence="3 6" id="KW-0548">Nucleotidyltransferase</keyword>
<protein>
    <submittedName>
        <fullName evidence="6">ADP-ribose pyrophosphatase</fullName>
        <ecNumber evidence="6">2.7.7.1</ecNumber>
        <ecNumber evidence="6">3.6.1.-</ecNumber>
    </submittedName>
</protein>
<dbReference type="CDD" id="cd18873">
    <property type="entry name" value="NUDIX_NadM_like"/>
    <property type="match status" value="1"/>
</dbReference>
<dbReference type="NCBIfam" id="NF003786">
    <property type="entry name" value="PRK05379.1-2"/>
    <property type="match status" value="1"/>
</dbReference>
<name>A0ABQ6ZCC6_9GAMM</name>
<keyword evidence="2 6" id="KW-0808">Transferase</keyword>
<dbReference type="Pfam" id="PF00293">
    <property type="entry name" value="NUDIX"/>
    <property type="match status" value="1"/>
</dbReference>
<comment type="caution">
    <text evidence="6">The sequence shown here is derived from an EMBL/GenBank/DDBJ whole genome shotgun (WGS) entry which is preliminary data.</text>
</comment>
<dbReference type="NCBIfam" id="NF003788">
    <property type="entry name" value="PRK05379.1-5"/>
    <property type="match status" value="1"/>
</dbReference>
<dbReference type="PANTHER" id="PTHR21342:SF0">
    <property type="entry name" value="BIFUNCTIONAL NMN ADENYLYLTRANSFERASE_NUDIX HYDROLASE"/>
    <property type="match status" value="1"/>
</dbReference>
<dbReference type="InterPro" id="IPR014729">
    <property type="entry name" value="Rossmann-like_a/b/a_fold"/>
</dbReference>
<dbReference type="EC" id="3.6.1.-" evidence="6"/>
<dbReference type="NCBIfam" id="TIGR00125">
    <property type="entry name" value="cyt_tran_rel"/>
    <property type="match status" value="1"/>
</dbReference>
<evidence type="ECO:0000256" key="1">
    <source>
        <dbReference type="ARBA" id="ARBA00001946"/>
    </source>
</evidence>
<evidence type="ECO:0000313" key="6">
    <source>
        <dbReference type="EMBL" id="KAF1720335.1"/>
    </source>
</evidence>
<dbReference type="InterPro" id="IPR015797">
    <property type="entry name" value="NUDIX_hydrolase-like_dom_sf"/>
</dbReference>
<dbReference type="Proteomes" id="UP000781710">
    <property type="component" value="Unassembled WGS sequence"/>
</dbReference>
<dbReference type="GO" id="GO:0016787">
    <property type="term" value="F:hydrolase activity"/>
    <property type="evidence" value="ECO:0007669"/>
    <property type="project" value="UniProtKB-KW"/>
</dbReference>
<sequence length="343" mass="38231">MRLDCLVLIGQFAPLHNGHIALLHRALERADRVIVLIGSAGRARNSRHPWTAAEREQMIRAALPAESARILIRPLRDHLYNENAWIAAVQSAVRDALGADGSPSQRIGLIGGPESAGVDYLRAFPQWSREEVPLVDGPRAGELRDSFLEDSAEGMAIVHAHVPPAVADLLTSFRDTPAYRGRVEERRFVERYRQGWESSPYPPTFVTVDGVVIHSGHVLLVERGAQPGKGQWALPGGFVRGDERLLDAVVRELREETRLKLPAPVLRGSLRAQEAFDHPERSLRGRTITHAFHFEFPAGDLPPVKGGDDAAKARWFPLAELRGMESQIYEDHFYIIERFIGTL</sequence>
<comment type="cofactor">
    <cofactor evidence="1">
        <name>Mg(2+)</name>
        <dbReference type="ChEBI" id="CHEBI:18420"/>
    </cofactor>
</comment>
<organism evidence="6 7">
    <name type="scientific">Pseudoxanthomonas japonensis</name>
    <dbReference type="NCBI Taxonomy" id="69284"/>
    <lineage>
        <taxon>Bacteria</taxon>
        <taxon>Pseudomonadati</taxon>
        <taxon>Pseudomonadota</taxon>
        <taxon>Gammaproteobacteria</taxon>
        <taxon>Lysobacterales</taxon>
        <taxon>Lysobacteraceae</taxon>
        <taxon>Pseudoxanthomonas</taxon>
    </lineage>
</organism>
<reference evidence="6 7" key="1">
    <citation type="submission" date="2017-10" db="EMBL/GenBank/DDBJ databases">
        <title>Whole genome sequencing of members of genus Pseudoxanthomonas.</title>
        <authorList>
            <person name="Kumar S."/>
            <person name="Bansal K."/>
            <person name="Kaur A."/>
            <person name="Patil P."/>
            <person name="Sharma S."/>
            <person name="Patil P.B."/>
        </authorList>
    </citation>
    <scope>NUCLEOTIDE SEQUENCE [LARGE SCALE GENOMIC DNA]</scope>
    <source>
        <strain evidence="6 7">DSM 17109</strain>
    </source>
</reference>
<dbReference type="InterPro" id="IPR004821">
    <property type="entry name" value="Cyt_trans-like"/>
</dbReference>